<dbReference type="EMBL" id="BSEC01000001">
    <property type="protein sequence ID" value="GLI92389.1"/>
    <property type="molecule type" value="Genomic_DNA"/>
</dbReference>
<protein>
    <recommendedName>
        <fullName evidence="3">Methyltransferase</fullName>
    </recommendedName>
</protein>
<dbReference type="Proteomes" id="UP001144323">
    <property type="component" value="Unassembled WGS sequence"/>
</dbReference>
<keyword evidence="2" id="KW-1185">Reference proteome</keyword>
<organism evidence="1 2">
    <name type="scientific">Methylocystis echinoides</name>
    <dbReference type="NCBI Taxonomy" id="29468"/>
    <lineage>
        <taxon>Bacteria</taxon>
        <taxon>Pseudomonadati</taxon>
        <taxon>Pseudomonadota</taxon>
        <taxon>Alphaproteobacteria</taxon>
        <taxon>Hyphomicrobiales</taxon>
        <taxon>Methylocystaceae</taxon>
        <taxon>Methylocystis</taxon>
    </lineage>
</organism>
<sequence length="252" mass="28387">MPLPGLNVLQNTKQYERRMLAEIMKNIYSVPRAIIGDSLLKNTHAPGGMFAGRYVGTDEQVIGVNAPTTVEIVLVETNWKKPPERSVIGPSLEGFGFIIRPGIGKVFPSDTDVRVVDFYRYLPLICARISIRTAGDSTLWTSRKEDTHDARITVYGNVLHVEHFLTAETFKFIAQSLRTSNVCVLQVDTHAFAVGTEADKVATKYFHSDLIGDKMHETINGKIGYFFDEQIGKIGYKLRDAEYFALRWKELL</sequence>
<name>A0A9W6GT05_9HYPH</name>
<proteinExistence type="predicted"/>
<evidence type="ECO:0000313" key="2">
    <source>
        <dbReference type="Proteomes" id="UP001144323"/>
    </source>
</evidence>
<accession>A0A9W6GT05</accession>
<evidence type="ECO:0008006" key="3">
    <source>
        <dbReference type="Google" id="ProtNLM"/>
    </source>
</evidence>
<reference evidence="1" key="1">
    <citation type="journal article" date="2023" name="Int. J. Syst. Evol. Microbiol.">
        <title>Methylocystis iwaonis sp. nov., a type II methane-oxidizing bacterium from surface soil of a rice paddy field in Japan, and emended description of the genus Methylocystis (ex Whittenbury et al. 1970) Bowman et al. 1993.</title>
        <authorList>
            <person name="Kaise H."/>
            <person name="Sawadogo J.B."/>
            <person name="Alam M.S."/>
            <person name="Ueno C."/>
            <person name="Dianou D."/>
            <person name="Shinjo R."/>
            <person name="Asakawa S."/>
        </authorList>
    </citation>
    <scope>NUCLEOTIDE SEQUENCE</scope>
    <source>
        <strain evidence="1">LMG27198</strain>
    </source>
</reference>
<gene>
    <name evidence="1" type="ORF">LMG27198_13810</name>
</gene>
<dbReference type="AlphaFoldDB" id="A0A9W6GT05"/>
<comment type="caution">
    <text evidence="1">The sequence shown here is derived from an EMBL/GenBank/DDBJ whole genome shotgun (WGS) entry which is preliminary data.</text>
</comment>
<evidence type="ECO:0000313" key="1">
    <source>
        <dbReference type="EMBL" id="GLI92389.1"/>
    </source>
</evidence>